<accession>A0A1G9PL46</accession>
<dbReference type="Pfam" id="PF13715">
    <property type="entry name" value="CarbopepD_reg_2"/>
    <property type="match status" value="1"/>
</dbReference>
<dbReference type="Pfam" id="PF00593">
    <property type="entry name" value="TonB_dep_Rec_b-barrel"/>
    <property type="match status" value="1"/>
</dbReference>
<evidence type="ECO:0000313" key="14">
    <source>
        <dbReference type="Proteomes" id="UP000199440"/>
    </source>
</evidence>
<dbReference type="InterPro" id="IPR008969">
    <property type="entry name" value="CarboxyPept-like_regulatory"/>
</dbReference>
<keyword evidence="4 8" id="KW-0812">Transmembrane</keyword>
<evidence type="ECO:0000256" key="3">
    <source>
        <dbReference type="ARBA" id="ARBA00022452"/>
    </source>
</evidence>
<evidence type="ECO:0000256" key="6">
    <source>
        <dbReference type="ARBA" id="ARBA00023136"/>
    </source>
</evidence>
<dbReference type="Gene3D" id="2.60.40.1120">
    <property type="entry name" value="Carboxypeptidase-like, regulatory domain"/>
    <property type="match status" value="1"/>
</dbReference>
<evidence type="ECO:0000259" key="11">
    <source>
        <dbReference type="Pfam" id="PF00593"/>
    </source>
</evidence>
<dbReference type="PROSITE" id="PS52016">
    <property type="entry name" value="TONB_DEPENDENT_REC_3"/>
    <property type="match status" value="1"/>
</dbReference>
<dbReference type="Gene3D" id="2.40.170.20">
    <property type="entry name" value="TonB-dependent receptor, beta-barrel domain"/>
    <property type="match status" value="1"/>
</dbReference>
<dbReference type="SUPFAM" id="SSF56935">
    <property type="entry name" value="Porins"/>
    <property type="match status" value="1"/>
</dbReference>
<feature type="domain" description="TonB-dependent receptor plug" evidence="12">
    <location>
        <begin position="113"/>
        <end position="222"/>
    </location>
</feature>
<dbReference type="InterPro" id="IPR000531">
    <property type="entry name" value="Beta-barrel_TonB"/>
</dbReference>
<feature type="chain" id="PRO_5011575114" evidence="10">
    <location>
        <begin position="20"/>
        <end position="1055"/>
    </location>
</feature>
<dbReference type="FunFam" id="2.60.40.1120:FF:000003">
    <property type="entry name" value="Outer membrane protein Omp121"/>
    <property type="match status" value="1"/>
</dbReference>
<keyword evidence="10" id="KW-0732">Signal</keyword>
<organism evidence="13 14">
    <name type="scientific">Kriegella aquimaris</name>
    <dbReference type="NCBI Taxonomy" id="192904"/>
    <lineage>
        <taxon>Bacteria</taxon>
        <taxon>Pseudomonadati</taxon>
        <taxon>Bacteroidota</taxon>
        <taxon>Flavobacteriia</taxon>
        <taxon>Flavobacteriales</taxon>
        <taxon>Flavobacteriaceae</taxon>
        <taxon>Kriegella</taxon>
    </lineage>
</organism>
<dbReference type="Gene3D" id="2.170.130.10">
    <property type="entry name" value="TonB-dependent receptor, plug domain"/>
    <property type="match status" value="1"/>
</dbReference>
<evidence type="ECO:0000256" key="5">
    <source>
        <dbReference type="ARBA" id="ARBA00023077"/>
    </source>
</evidence>
<reference evidence="14" key="1">
    <citation type="submission" date="2016-10" db="EMBL/GenBank/DDBJ databases">
        <authorList>
            <person name="Varghese N."/>
            <person name="Submissions S."/>
        </authorList>
    </citation>
    <scope>NUCLEOTIDE SEQUENCE [LARGE SCALE GENOMIC DNA]</scope>
    <source>
        <strain evidence="14">DSM 19886</strain>
    </source>
</reference>
<evidence type="ECO:0000256" key="10">
    <source>
        <dbReference type="SAM" id="SignalP"/>
    </source>
</evidence>
<dbReference type="RefSeq" id="WP_089888328.1">
    <property type="nucleotide sequence ID" value="NZ_FNGV01000004.1"/>
</dbReference>
<sequence>MKWKLLFYFLILAPFGLMAQEEVKGTVTSADDGMPLPGASVIVVGTTTGTITDFDGNYVLSDVASDATLAFSYIGFTAQDVPVAGQSTINVVLQADAQQLEEVVLTGYVTERKVDLTGAITVVEMGPVEGQSMSSGSPVQALQGRVPGLFIEKSGNPSGSASILIRGATTLGDNNPLFVIDGVPTVRPEVFQSINPSVIESVQVLKDASASSLYGARAGNGVIIVTTKNRAKAAGGEKFKVSINSNLSVLSERQQRYDMLNSVQRGEALWRASVNDGADPNGGYGEIYNFDWNDDYANPVLNGVTVQPFVGGDSTVPAGDTDWQDETYQAGYVYNNELTVSAGTDNSFHLINIGHLKNTGILKNTMYERFTAKLNSNFNLFDNRVRFGINTQISTSDERFASRDVGSAFVPSLAVTLAPTLPVYDTNGEFAGPLGAGYSDRNNPVLMQYLNRWDNTGRTTIFGNVYGEFDISDNLTFRSSVGLDYGDFKRRDIEPKVNNGFITRGNNRLIEDTNKFTSVVFTNTLNYNVELGEHRIGVLVGAESIKDDFSSVAAQADGFAVETESFFQLDAATGARTNSGSSTGSRLLSQFGKVNYAYSDRYLASFTLRRDGSSRFGADNRYGLFPAGTLGWRVSNEEFWPENKVVTNFKLRAGYGEVGNQSIGDVARFGLFQSRYGQNQLEATGDDFFFNTFYNVGTAYDLNGGDTGNLPSGFVSIQAANPELKWETTKEINLGLDFSLFNDQIAGSFDYFTRETSDILTIPPIASVIGEGQLRTLNGATTKTKGWELALGYSKTFESGFSIGVSTNFGSFKDEITALPDEVVSSFPGTLENSIIGRSQFSIFGYKTDGLFQSQAEVDSHPTGGIQTGNARPGGIRIVDRDNNGVIDGADRDFLGTTLPDLEYGIRIDLSYKSFDFSAFGSGVAGRIGLDPYINYNNFVQGRENAGLGVLNSWTPSNTSTDVPSLTLVNNLPNNTDYHYRKNNYFKLRNLQLGYSLPEELLEKWGALTGFRIYLQGENLFWMTPKDYIGADPERTSIDGIPVPTVYSIGLNLNF</sequence>
<dbReference type="GO" id="GO:0009279">
    <property type="term" value="C:cell outer membrane"/>
    <property type="evidence" value="ECO:0007669"/>
    <property type="project" value="UniProtKB-SubCell"/>
</dbReference>
<evidence type="ECO:0000256" key="4">
    <source>
        <dbReference type="ARBA" id="ARBA00022692"/>
    </source>
</evidence>
<keyword evidence="6 8" id="KW-0472">Membrane</keyword>
<dbReference type="InterPro" id="IPR023997">
    <property type="entry name" value="TonB-dep_OMP_SusC/RagA_CS"/>
</dbReference>
<evidence type="ECO:0000256" key="8">
    <source>
        <dbReference type="PROSITE-ProRule" id="PRU01360"/>
    </source>
</evidence>
<evidence type="ECO:0000256" key="2">
    <source>
        <dbReference type="ARBA" id="ARBA00022448"/>
    </source>
</evidence>
<evidence type="ECO:0000256" key="9">
    <source>
        <dbReference type="RuleBase" id="RU003357"/>
    </source>
</evidence>
<keyword evidence="7 8" id="KW-0998">Cell outer membrane</keyword>
<feature type="domain" description="TonB-dependent receptor-like beta-barrel" evidence="11">
    <location>
        <begin position="424"/>
        <end position="1020"/>
    </location>
</feature>
<dbReference type="SUPFAM" id="SSF49464">
    <property type="entry name" value="Carboxypeptidase regulatory domain-like"/>
    <property type="match status" value="1"/>
</dbReference>
<proteinExistence type="inferred from homology"/>
<dbReference type="OrthoDB" id="9768177at2"/>
<evidence type="ECO:0000259" key="12">
    <source>
        <dbReference type="Pfam" id="PF07715"/>
    </source>
</evidence>
<keyword evidence="2 8" id="KW-0813">Transport</keyword>
<evidence type="ECO:0000256" key="7">
    <source>
        <dbReference type="ARBA" id="ARBA00023237"/>
    </source>
</evidence>
<feature type="signal peptide" evidence="10">
    <location>
        <begin position="1"/>
        <end position="19"/>
    </location>
</feature>
<dbReference type="AlphaFoldDB" id="A0A1G9PL46"/>
<comment type="similarity">
    <text evidence="8 9">Belongs to the TonB-dependent receptor family.</text>
</comment>
<keyword evidence="14" id="KW-1185">Reference proteome</keyword>
<dbReference type="InterPro" id="IPR036942">
    <property type="entry name" value="Beta-barrel_TonB_sf"/>
</dbReference>
<dbReference type="EMBL" id="FNGV01000004">
    <property type="protein sequence ID" value="SDL99556.1"/>
    <property type="molecule type" value="Genomic_DNA"/>
</dbReference>
<keyword evidence="5 9" id="KW-0798">TonB box</keyword>
<dbReference type="NCBIfam" id="TIGR04057">
    <property type="entry name" value="SusC_RagA_signa"/>
    <property type="match status" value="1"/>
</dbReference>
<evidence type="ECO:0000313" key="13">
    <source>
        <dbReference type="EMBL" id="SDL99556.1"/>
    </source>
</evidence>
<dbReference type="STRING" id="192904.SAMN04488514_10454"/>
<dbReference type="InterPro" id="IPR023996">
    <property type="entry name" value="TonB-dep_OMP_SusC/RagA"/>
</dbReference>
<name>A0A1G9PL46_9FLAO</name>
<comment type="subcellular location">
    <subcellularLocation>
        <location evidence="1 8">Cell outer membrane</location>
        <topology evidence="1 8">Multi-pass membrane protein</topology>
    </subcellularLocation>
</comment>
<keyword evidence="3 8" id="KW-1134">Transmembrane beta strand</keyword>
<dbReference type="InterPro" id="IPR039426">
    <property type="entry name" value="TonB-dep_rcpt-like"/>
</dbReference>
<dbReference type="NCBIfam" id="TIGR04056">
    <property type="entry name" value="OMP_RagA_SusC"/>
    <property type="match status" value="1"/>
</dbReference>
<protein>
    <submittedName>
        <fullName evidence="13">TonB-linked outer membrane protein, SusC/RagA family</fullName>
    </submittedName>
</protein>
<gene>
    <name evidence="13" type="ORF">SAMN04488514_10454</name>
</gene>
<dbReference type="Pfam" id="PF07715">
    <property type="entry name" value="Plug"/>
    <property type="match status" value="1"/>
</dbReference>
<dbReference type="InterPro" id="IPR037066">
    <property type="entry name" value="Plug_dom_sf"/>
</dbReference>
<evidence type="ECO:0000256" key="1">
    <source>
        <dbReference type="ARBA" id="ARBA00004571"/>
    </source>
</evidence>
<dbReference type="Proteomes" id="UP000199440">
    <property type="component" value="Unassembled WGS sequence"/>
</dbReference>
<dbReference type="InterPro" id="IPR012910">
    <property type="entry name" value="Plug_dom"/>
</dbReference>